<feature type="compositionally biased region" description="Basic residues" evidence="1">
    <location>
        <begin position="1"/>
        <end position="14"/>
    </location>
</feature>
<evidence type="ECO:0000256" key="1">
    <source>
        <dbReference type="SAM" id="MobiDB-lite"/>
    </source>
</evidence>
<evidence type="ECO:0000313" key="2">
    <source>
        <dbReference type="EMBL" id="CAA9529579.1"/>
    </source>
</evidence>
<gene>
    <name evidence="2" type="ORF">AVDCRST_MAG73-807</name>
</gene>
<feature type="region of interest" description="Disordered" evidence="1">
    <location>
        <begin position="1"/>
        <end position="21"/>
    </location>
</feature>
<dbReference type="EMBL" id="CADCWE010000046">
    <property type="protein sequence ID" value="CAA9529579.1"/>
    <property type="molecule type" value="Genomic_DNA"/>
</dbReference>
<reference evidence="2" key="1">
    <citation type="submission" date="2020-02" db="EMBL/GenBank/DDBJ databases">
        <authorList>
            <person name="Meier V. D."/>
        </authorList>
    </citation>
    <scope>NUCLEOTIDE SEQUENCE</scope>
    <source>
        <strain evidence="2">AVDCRST_MAG73</strain>
    </source>
</reference>
<name>A0A6J4TS51_9BACT</name>
<accession>A0A6J4TS51</accession>
<organism evidence="2">
    <name type="scientific">uncultured Thermomicrobiales bacterium</name>
    <dbReference type="NCBI Taxonomy" id="1645740"/>
    <lineage>
        <taxon>Bacteria</taxon>
        <taxon>Pseudomonadati</taxon>
        <taxon>Thermomicrobiota</taxon>
        <taxon>Thermomicrobia</taxon>
        <taxon>Thermomicrobiales</taxon>
        <taxon>environmental samples</taxon>
    </lineage>
</organism>
<dbReference type="AlphaFoldDB" id="A0A6J4TS51"/>
<protein>
    <submittedName>
        <fullName evidence="2">Uncharacterized protein</fullName>
    </submittedName>
</protein>
<sequence length="42" mass="5042">MTPRRTQKNPRKRKEVNPSLARVRRSVLAAGLHRRWRDCTRS</sequence>
<proteinExistence type="predicted"/>